<evidence type="ECO:0000313" key="1">
    <source>
        <dbReference type="EMBL" id="SFH60116.1"/>
    </source>
</evidence>
<dbReference type="STRING" id="69895.SAMN05192551_101730"/>
<protein>
    <submittedName>
        <fullName evidence="1">Uncharacterized protein</fullName>
    </submittedName>
</protein>
<organism evidence="1 2">
    <name type="scientific">Tindallia magadiensis</name>
    <dbReference type="NCBI Taxonomy" id="69895"/>
    <lineage>
        <taxon>Bacteria</taxon>
        <taxon>Bacillati</taxon>
        <taxon>Bacillota</taxon>
        <taxon>Clostridia</taxon>
        <taxon>Peptostreptococcales</taxon>
        <taxon>Tindalliaceae</taxon>
        <taxon>Tindallia</taxon>
    </lineage>
</organism>
<dbReference type="Proteomes" id="UP000199287">
    <property type="component" value="Unassembled WGS sequence"/>
</dbReference>
<keyword evidence="2" id="KW-1185">Reference proteome</keyword>
<name>A0A1I3BDG1_9FIRM</name>
<dbReference type="AlphaFoldDB" id="A0A1I3BDG1"/>
<dbReference type="RefSeq" id="WP_093369814.1">
    <property type="nucleotide sequence ID" value="NZ_FOQA01000001.1"/>
</dbReference>
<dbReference type="EMBL" id="FOQA01000001">
    <property type="protein sequence ID" value="SFH60116.1"/>
    <property type="molecule type" value="Genomic_DNA"/>
</dbReference>
<reference evidence="2" key="1">
    <citation type="submission" date="2016-10" db="EMBL/GenBank/DDBJ databases">
        <authorList>
            <person name="Varghese N."/>
            <person name="Submissions S."/>
        </authorList>
    </citation>
    <scope>NUCLEOTIDE SEQUENCE [LARGE SCALE GENOMIC DNA]</scope>
    <source>
        <strain evidence="2">Z-7934</strain>
    </source>
</reference>
<proteinExistence type="predicted"/>
<dbReference type="OrthoDB" id="9777242at2"/>
<gene>
    <name evidence="1" type="ORF">SAMN05192551_101730</name>
</gene>
<sequence>MSLFVGPIHHWLFSKIKLAEEIEREVIDFALSKHLLTPNVFEVVKQKFEPPTPETPLESQIDHENIHTWLQHRILQTETRMAFFITEILKSNLTTKKDLLIIYKKNAEKVANNLHEVPSNPEDMLQSIHHYLLEGMPCDQAQRIIEKNESKIAWLYDPCLHKQYWDTINGNVHHYYDFRKAWIQSFVHHLKPSWNYKLNSQGIHQIESEVM</sequence>
<accession>A0A1I3BDG1</accession>
<evidence type="ECO:0000313" key="2">
    <source>
        <dbReference type="Proteomes" id="UP000199287"/>
    </source>
</evidence>